<feature type="domain" description="Heat-inducible transcription repressor HrcA C-terminal" evidence="4">
    <location>
        <begin position="5"/>
        <end position="108"/>
    </location>
</feature>
<reference evidence="6" key="1">
    <citation type="journal article" date="2019" name="Int. J. Syst. Evol. Microbiol.">
        <title>The Global Catalogue of Microorganisms (GCM) 10K type strain sequencing project: providing services to taxonomists for standard genome sequencing and annotation.</title>
        <authorList>
            <consortium name="The Broad Institute Genomics Platform"/>
            <consortium name="The Broad Institute Genome Sequencing Center for Infectious Disease"/>
            <person name="Wu L."/>
            <person name="Ma J."/>
        </authorList>
    </citation>
    <scope>NUCLEOTIDE SEQUENCE [LARGE SCALE GENOMIC DNA]</scope>
    <source>
        <strain evidence="6">NBRC 108728</strain>
    </source>
</reference>
<evidence type="ECO:0000256" key="1">
    <source>
        <dbReference type="ARBA" id="ARBA00022491"/>
    </source>
</evidence>
<proteinExistence type="predicted"/>
<protein>
    <recommendedName>
        <fullName evidence="4">Heat-inducible transcription repressor HrcA C-terminal domain-containing protein</fullName>
    </recommendedName>
</protein>
<organism evidence="5 6">
    <name type="scientific">Frondihabitans sucicola</name>
    <dbReference type="NCBI Taxonomy" id="1268041"/>
    <lineage>
        <taxon>Bacteria</taxon>
        <taxon>Bacillati</taxon>
        <taxon>Actinomycetota</taxon>
        <taxon>Actinomycetes</taxon>
        <taxon>Micrococcales</taxon>
        <taxon>Microbacteriaceae</taxon>
        <taxon>Frondihabitans</taxon>
    </lineage>
</organism>
<dbReference type="PANTHER" id="PTHR34824">
    <property type="entry name" value="HEAT-INDUCIBLE TRANSCRIPTION REPRESSOR HRCA"/>
    <property type="match status" value="1"/>
</dbReference>
<keyword evidence="6" id="KW-1185">Reference proteome</keyword>
<evidence type="ECO:0000256" key="2">
    <source>
        <dbReference type="ARBA" id="ARBA00023015"/>
    </source>
</evidence>
<evidence type="ECO:0000259" key="4">
    <source>
        <dbReference type="Pfam" id="PF01628"/>
    </source>
</evidence>
<dbReference type="Gene3D" id="3.30.450.40">
    <property type="match status" value="1"/>
</dbReference>
<dbReference type="Proteomes" id="UP001321486">
    <property type="component" value="Chromosome"/>
</dbReference>
<dbReference type="Pfam" id="PF01628">
    <property type="entry name" value="HrcA"/>
    <property type="match status" value="1"/>
</dbReference>
<gene>
    <name evidence="5" type="ORF">GCM10025867_31670</name>
</gene>
<keyword evidence="2" id="KW-0805">Transcription regulation</keyword>
<accession>A0ABN6Y4N6</accession>
<keyword evidence="1" id="KW-0678">Repressor</keyword>
<sequence length="127" mass="13506">MVKSLLDEATAGRQEKLVMAGAANLVLTEDDFSGNLFPVLEAIEEQVTLLRLFGEMRAGDVDVVASIGRENESFGLAQTSVLASRYTASGGEIARLGVLGPTRMDYSSNMAAVRAVARYLSGLLGEH</sequence>
<name>A0ABN6Y4N6_9MICO</name>
<evidence type="ECO:0000313" key="6">
    <source>
        <dbReference type="Proteomes" id="UP001321486"/>
    </source>
</evidence>
<dbReference type="EMBL" id="AP027732">
    <property type="protein sequence ID" value="BDZ50926.1"/>
    <property type="molecule type" value="Genomic_DNA"/>
</dbReference>
<keyword evidence="3" id="KW-0804">Transcription</keyword>
<evidence type="ECO:0000256" key="3">
    <source>
        <dbReference type="ARBA" id="ARBA00023163"/>
    </source>
</evidence>
<dbReference type="SUPFAM" id="SSF55781">
    <property type="entry name" value="GAF domain-like"/>
    <property type="match status" value="1"/>
</dbReference>
<evidence type="ECO:0000313" key="5">
    <source>
        <dbReference type="EMBL" id="BDZ50926.1"/>
    </source>
</evidence>
<dbReference type="InterPro" id="IPR002571">
    <property type="entry name" value="HrcA"/>
</dbReference>
<dbReference type="InterPro" id="IPR021153">
    <property type="entry name" value="HrcA_C"/>
</dbReference>
<dbReference type="InterPro" id="IPR029016">
    <property type="entry name" value="GAF-like_dom_sf"/>
</dbReference>
<dbReference type="PANTHER" id="PTHR34824:SF1">
    <property type="entry name" value="HEAT-INDUCIBLE TRANSCRIPTION REPRESSOR HRCA"/>
    <property type="match status" value="1"/>
</dbReference>